<keyword evidence="3" id="KW-1185">Reference proteome</keyword>
<protein>
    <submittedName>
        <fullName evidence="2">Uncharacterized protein</fullName>
    </submittedName>
</protein>
<dbReference type="EMBL" id="RCVZ01000009">
    <property type="protein sequence ID" value="RLQ94556.1"/>
    <property type="molecule type" value="Genomic_DNA"/>
</dbReference>
<comment type="caution">
    <text evidence="2">The sequence shown here is derived from an EMBL/GenBank/DDBJ whole genome shotgun (WGS) entry which is preliminary data.</text>
</comment>
<feature type="region of interest" description="Disordered" evidence="1">
    <location>
        <begin position="44"/>
        <end position="64"/>
    </location>
</feature>
<accession>A0A3L7JV04</accession>
<proteinExistence type="predicted"/>
<evidence type="ECO:0000313" key="3">
    <source>
        <dbReference type="Proteomes" id="UP000276770"/>
    </source>
</evidence>
<evidence type="ECO:0000313" key="2">
    <source>
        <dbReference type="EMBL" id="RLQ94556.1"/>
    </source>
</evidence>
<dbReference type="Proteomes" id="UP000276770">
    <property type="component" value="Unassembled WGS sequence"/>
</dbReference>
<reference evidence="2 3" key="1">
    <citation type="submission" date="2018-10" db="EMBL/GenBank/DDBJ databases">
        <title>Falsibacillus sp. genome draft.</title>
        <authorList>
            <person name="Shi S."/>
        </authorList>
    </citation>
    <scope>NUCLEOTIDE SEQUENCE [LARGE SCALE GENOMIC DNA]</scope>
    <source>
        <strain evidence="2 3">GY 10110</strain>
    </source>
</reference>
<sequence length="64" mass="7313">MHVAPPSAFLQKNLIRKVAAIYQWVLCYPRQDARSNQHQMIFLLENPKQKRSKPTGLASPPINA</sequence>
<gene>
    <name evidence="2" type="ORF">D9X91_13530</name>
</gene>
<name>A0A3L7JV04_9BACI</name>
<evidence type="ECO:0000256" key="1">
    <source>
        <dbReference type="SAM" id="MobiDB-lite"/>
    </source>
</evidence>
<organism evidence="2 3">
    <name type="scientific">Falsibacillus albus</name>
    <dbReference type="NCBI Taxonomy" id="2478915"/>
    <lineage>
        <taxon>Bacteria</taxon>
        <taxon>Bacillati</taxon>
        <taxon>Bacillota</taxon>
        <taxon>Bacilli</taxon>
        <taxon>Bacillales</taxon>
        <taxon>Bacillaceae</taxon>
        <taxon>Falsibacillus</taxon>
    </lineage>
</organism>
<dbReference type="AlphaFoldDB" id="A0A3L7JV04"/>